<dbReference type="InterPro" id="IPR027417">
    <property type="entry name" value="P-loop_NTPase"/>
</dbReference>
<evidence type="ECO:0000313" key="13">
    <source>
        <dbReference type="Proteomes" id="UP001501570"/>
    </source>
</evidence>
<dbReference type="CDD" id="cd05387">
    <property type="entry name" value="BY-kinase"/>
    <property type="match status" value="1"/>
</dbReference>
<dbReference type="Pfam" id="PF10609">
    <property type="entry name" value="ParA"/>
    <property type="match status" value="1"/>
</dbReference>
<dbReference type="EMBL" id="BAABJQ010000030">
    <property type="protein sequence ID" value="GAA5197548.1"/>
    <property type="molecule type" value="Genomic_DNA"/>
</dbReference>
<evidence type="ECO:0000256" key="9">
    <source>
        <dbReference type="SAM" id="MobiDB-lite"/>
    </source>
</evidence>
<dbReference type="InterPro" id="IPR050445">
    <property type="entry name" value="Bact_polysacc_biosynth/exp"/>
</dbReference>
<keyword evidence="8 10" id="KW-0472">Membrane</keyword>
<evidence type="ECO:0000256" key="6">
    <source>
        <dbReference type="ARBA" id="ARBA00022840"/>
    </source>
</evidence>
<keyword evidence="5" id="KW-0547">Nucleotide-binding</keyword>
<keyword evidence="13" id="KW-1185">Reference proteome</keyword>
<evidence type="ECO:0000256" key="8">
    <source>
        <dbReference type="ARBA" id="ARBA00023136"/>
    </source>
</evidence>
<evidence type="ECO:0000256" key="7">
    <source>
        <dbReference type="ARBA" id="ARBA00022989"/>
    </source>
</evidence>
<feature type="transmembrane region" description="Helical" evidence="10">
    <location>
        <begin position="12"/>
        <end position="31"/>
    </location>
</feature>
<sequence>MDLRSYLRAVRQRWWVVLAAVLIALGIGTALTMQAQPEYASTVTFFVNTPNEGVTDAYQGNLFTQQRVKSYVDLLSSDRLAQSLAASSKVGLSTDAVRKRVSGSTETNTVLLQATVTDTKQARALKLTEALTKTFPALVQQIETPPGASQPTVKVELVNGPRLSNDPVSPRPARNLTLAGLLGLLAGVIGAILREQLDNTVRSTAILQRVASAAVLGQVPYDGESKTTPLIVGSAGQSLRAEALRKLRTNLRFVDIQEPSRVIAVTSATQGEGKTTTCCNLAITLAETGSRVLLIDADLRRPKVGHYFGLASEVGLTDVLIGEVTVRAAAQPWGEKELYVLTSGSVPPNPSELLGSARMTDLLRELRDWVDIVIIDTPPLLSVTDGAVVSVQADGTLMVTRAGKTTQAQVTAAVRALQTVPARLLGCVLNMTKASRADAYYYKSYKILAPDAASTARPDAAGPDDTLVAESSGEATSLPAPAQKPRPPAATPDRQSVHDEVPRAVRDDPRAVREDSRATPEPTDAEELRTAESRGIESRGMESRSAEFLAAESRAMESRAMEPGAGEPVEPAHARHASGSDEDQVTSM</sequence>
<proteinExistence type="inferred from homology"/>
<feature type="region of interest" description="Disordered" evidence="9">
    <location>
        <begin position="455"/>
        <end position="588"/>
    </location>
</feature>
<evidence type="ECO:0000256" key="2">
    <source>
        <dbReference type="ARBA" id="ARBA00006683"/>
    </source>
</evidence>
<dbReference type="NCBIfam" id="TIGR01007">
    <property type="entry name" value="eps_fam"/>
    <property type="match status" value="1"/>
</dbReference>
<evidence type="ECO:0000256" key="5">
    <source>
        <dbReference type="ARBA" id="ARBA00022741"/>
    </source>
</evidence>
<comment type="similarity">
    <text evidence="2">Belongs to the CpsC/CapA family.</text>
</comment>
<dbReference type="SUPFAM" id="SSF52540">
    <property type="entry name" value="P-loop containing nucleoside triphosphate hydrolases"/>
    <property type="match status" value="1"/>
</dbReference>
<reference evidence="13" key="1">
    <citation type="journal article" date="2019" name="Int. J. Syst. Evol. Microbiol.">
        <title>The Global Catalogue of Microorganisms (GCM) 10K type strain sequencing project: providing services to taxonomists for standard genome sequencing and annotation.</title>
        <authorList>
            <consortium name="The Broad Institute Genomics Platform"/>
            <consortium name="The Broad Institute Genome Sequencing Center for Infectious Disease"/>
            <person name="Wu L."/>
            <person name="Ma J."/>
        </authorList>
    </citation>
    <scope>NUCLEOTIDE SEQUENCE [LARGE SCALE GENOMIC DNA]</scope>
    <source>
        <strain evidence="13">JCM 18304</strain>
    </source>
</reference>
<name>A0ABP9SLY8_9ACTN</name>
<dbReference type="InterPro" id="IPR003856">
    <property type="entry name" value="LPS_length_determ_N"/>
</dbReference>
<keyword evidence="4 10" id="KW-0812">Transmembrane</keyword>
<keyword evidence="6" id="KW-0067">ATP-binding</keyword>
<keyword evidence="3" id="KW-1003">Cell membrane</keyword>
<dbReference type="PANTHER" id="PTHR32309">
    <property type="entry name" value="TYROSINE-PROTEIN KINASE"/>
    <property type="match status" value="1"/>
</dbReference>
<feature type="domain" description="Polysaccharide chain length determinant N-terminal" evidence="11">
    <location>
        <begin position="1"/>
        <end position="83"/>
    </location>
</feature>
<evidence type="ECO:0000256" key="4">
    <source>
        <dbReference type="ARBA" id="ARBA00022692"/>
    </source>
</evidence>
<accession>A0ABP9SLY8</accession>
<organism evidence="12 13">
    <name type="scientific">Rugosimonospora acidiphila</name>
    <dbReference type="NCBI Taxonomy" id="556531"/>
    <lineage>
        <taxon>Bacteria</taxon>
        <taxon>Bacillati</taxon>
        <taxon>Actinomycetota</taxon>
        <taxon>Actinomycetes</taxon>
        <taxon>Micromonosporales</taxon>
        <taxon>Micromonosporaceae</taxon>
        <taxon>Rugosimonospora</taxon>
    </lineage>
</organism>
<evidence type="ECO:0000313" key="12">
    <source>
        <dbReference type="EMBL" id="GAA5197548.1"/>
    </source>
</evidence>
<dbReference type="Proteomes" id="UP001501570">
    <property type="component" value="Unassembled WGS sequence"/>
</dbReference>
<evidence type="ECO:0000256" key="1">
    <source>
        <dbReference type="ARBA" id="ARBA00004651"/>
    </source>
</evidence>
<comment type="caution">
    <text evidence="12">The sequence shown here is derived from an EMBL/GenBank/DDBJ whole genome shotgun (WGS) entry which is preliminary data.</text>
</comment>
<keyword evidence="7 10" id="KW-1133">Transmembrane helix</keyword>
<evidence type="ECO:0000256" key="3">
    <source>
        <dbReference type="ARBA" id="ARBA00022475"/>
    </source>
</evidence>
<dbReference type="InterPro" id="IPR005702">
    <property type="entry name" value="Wzc-like_C"/>
</dbReference>
<evidence type="ECO:0000259" key="11">
    <source>
        <dbReference type="Pfam" id="PF02706"/>
    </source>
</evidence>
<evidence type="ECO:0000256" key="10">
    <source>
        <dbReference type="SAM" id="Phobius"/>
    </source>
</evidence>
<dbReference type="Gene3D" id="3.40.50.300">
    <property type="entry name" value="P-loop containing nucleotide triphosphate hydrolases"/>
    <property type="match status" value="1"/>
</dbReference>
<dbReference type="PANTHER" id="PTHR32309:SF13">
    <property type="entry name" value="FERRIC ENTEROBACTIN TRANSPORT PROTEIN FEPE"/>
    <property type="match status" value="1"/>
</dbReference>
<dbReference type="RefSeq" id="WP_345636882.1">
    <property type="nucleotide sequence ID" value="NZ_BAABJQ010000030.1"/>
</dbReference>
<comment type="subcellular location">
    <subcellularLocation>
        <location evidence="1">Cell membrane</location>
        <topology evidence="1">Multi-pass membrane protein</topology>
    </subcellularLocation>
</comment>
<feature type="compositionally biased region" description="Basic and acidic residues" evidence="9">
    <location>
        <begin position="495"/>
        <end position="518"/>
    </location>
</feature>
<feature type="compositionally biased region" description="Basic and acidic residues" evidence="9">
    <location>
        <begin position="526"/>
        <end position="545"/>
    </location>
</feature>
<protein>
    <submittedName>
        <fullName evidence="12">Polysaccharide biosynthesis tyrosine autokinase</fullName>
    </submittedName>
</protein>
<dbReference type="InterPro" id="IPR033756">
    <property type="entry name" value="YlxH/NBP35"/>
</dbReference>
<gene>
    <name evidence="12" type="ORF">GCM10023322_69050</name>
</gene>
<dbReference type="Pfam" id="PF02706">
    <property type="entry name" value="Wzz"/>
    <property type="match status" value="1"/>
</dbReference>